<accession>A0A7S4QJD8</accession>
<sequence length="500" mass="52986">MSQPQPHAKDPAYKVKNTFLEFSIPAEDNDPGSQTRRRTRSDGTDLRHSPLVIASKSPTCSPQLQPVDETMQAVPIDEVSFELLEEAAPAGSEPSAPSRPRQPDGGEAAIARATPGLGRDEPAYVVPTTPSPFLRSAFPPSVVPPFGAYGYGIPDLGLPPAFGEGDSPQAAGEGAYELHDVDGQYLQGVQLLEGMYDPNYGQYMPYDWASVPMDGGLEGGPAAAANDVQEQDAATGSLPSAGPPDAFAPGSLQDAVGPGGGAEGRDGQDRMDRPKEGRRGKGRARDARGEERAGRRAAASAAAPGAGGNPGPGGRAEAGGGSGAGAGGDETAAGDGKDAGQETPGVYTTVMLRNIPNKYTREMLVKQLSVDFNGQFDFMYLPIDFKNKCNVGYGFINFRTVEACDRFVRDFHGVDVRKCLPGLNSKKVVEVTPARVQGLAENVRRLRNSPVMSQLMDHPEWMPLLFNDSGEEEPFPSPEQPLPPVKPRGRNREGASRDSC</sequence>
<feature type="compositionally biased region" description="Basic and acidic residues" evidence="2">
    <location>
        <begin position="263"/>
        <end position="294"/>
    </location>
</feature>
<dbReference type="GO" id="GO:0003723">
    <property type="term" value="F:RNA binding"/>
    <property type="evidence" value="ECO:0007669"/>
    <property type="project" value="UniProtKB-UniRule"/>
</dbReference>
<organism evidence="4">
    <name type="scientific">Alexandrium monilatum</name>
    <dbReference type="NCBI Taxonomy" id="311494"/>
    <lineage>
        <taxon>Eukaryota</taxon>
        <taxon>Sar</taxon>
        <taxon>Alveolata</taxon>
        <taxon>Dinophyceae</taxon>
        <taxon>Gonyaulacales</taxon>
        <taxon>Pyrocystaceae</taxon>
        <taxon>Alexandrium</taxon>
    </lineage>
</organism>
<feature type="compositionally biased region" description="Basic and acidic residues" evidence="2">
    <location>
        <begin position="490"/>
        <end position="500"/>
    </location>
</feature>
<dbReference type="EMBL" id="HBNR01031362">
    <property type="protein sequence ID" value="CAE4585535.1"/>
    <property type="molecule type" value="Transcribed_RNA"/>
</dbReference>
<evidence type="ECO:0000313" key="4">
    <source>
        <dbReference type="EMBL" id="CAE4585535.1"/>
    </source>
</evidence>
<reference evidence="4" key="1">
    <citation type="submission" date="2021-01" db="EMBL/GenBank/DDBJ databases">
        <authorList>
            <person name="Corre E."/>
            <person name="Pelletier E."/>
            <person name="Niang G."/>
            <person name="Scheremetjew M."/>
            <person name="Finn R."/>
            <person name="Kale V."/>
            <person name="Holt S."/>
            <person name="Cochrane G."/>
            <person name="Meng A."/>
            <person name="Brown T."/>
            <person name="Cohen L."/>
        </authorList>
    </citation>
    <scope>NUCLEOTIDE SEQUENCE</scope>
    <source>
        <strain evidence="4">CCMP3105</strain>
    </source>
</reference>
<dbReference type="InterPro" id="IPR035979">
    <property type="entry name" value="RBD_domain_sf"/>
</dbReference>
<feature type="region of interest" description="Disordered" evidence="2">
    <location>
        <begin position="230"/>
        <end position="345"/>
    </location>
</feature>
<feature type="compositionally biased region" description="Low complexity" evidence="2">
    <location>
        <begin position="86"/>
        <end position="99"/>
    </location>
</feature>
<feature type="domain" description="RRM" evidence="3">
    <location>
        <begin position="348"/>
        <end position="436"/>
    </location>
</feature>
<protein>
    <recommendedName>
        <fullName evidence="3">RRM domain-containing protein</fullName>
    </recommendedName>
</protein>
<feature type="region of interest" description="Disordered" evidence="2">
    <location>
        <begin position="1"/>
        <end position="66"/>
    </location>
</feature>
<dbReference type="InterPro" id="IPR000504">
    <property type="entry name" value="RRM_dom"/>
</dbReference>
<evidence type="ECO:0000259" key="3">
    <source>
        <dbReference type="PROSITE" id="PS50102"/>
    </source>
</evidence>
<feature type="region of interest" description="Disordered" evidence="2">
    <location>
        <begin position="83"/>
        <end position="123"/>
    </location>
</feature>
<dbReference type="Gene3D" id="3.30.70.330">
    <property type="match status" value="1"/>
</dbReference>
<feature type="compositionally biased region" description="Gly residues" evidence="2">
    <location>
        <begin position="305"/>
        <end position="328"/>
    </location>
</feature>
<dbReference type="InterPro" id="IPR007201">
    <property type="entry name" value="Mei2-like_Rrm_C"/>
</dbReference>
<feature type="region of interest" description="Disordered" evidence="2">
    <location>
        <begin position="467"/>
        <end position="500"/>
    </location>
</feature>
<feature type="compositionally biased region" description="Pro residues" evidence="2">
    <location>
        <begin position="475"/>
        <end position="486"/>
    </location>
</feature>
<evidence type="ECO:0000256" key="2">
    <source>
        <dbReference type="SAM" id="MobiDB-lite"/>
    </source>
</evidence>
<dbReference type="AlphaFoldDB" id="A0A7S4QJD8"/>
<dbReference type="InterPro" id="IPR012677">
    <property type="entry name" value="Nucleotide-bd_a/b_plait_sf"/>
</dbReference>
<evidence type="ECO:0000256" key="1">
    <source>
        <dbReference type="PROSITE-ProRule" id="PRU00176"/>
    </source>
</evidence>
<dbReference type="Pfam" id="PF04059">
    <property type="entry name" value="RRM_2"/>
    <property type="match status" value="1"/>
</dbReference>
<dbReference type="PROSITE" id="PS50102">
    <property type="entry name" value="RRM"/>
    <property type="match status" value="1"/>
</dbReference>
<name>A0A7S4QJD8_9DINO</name>
<keyword evidence="1" id="KW-0694">RNA-binding</keyword>
<proteinExistence type="predicted"/>
<gene>
    <name evidence="4" type="ORF">AMON00008_LOCUS21426</name>
</gene>
<dbReference type="SUPFAM" id="SSF54928">
    <property type="entry name" value="RNA-binding domain, RBD"/>
    <property type="match status" value="1"/>
</dbReference>
<dbReference type="CDD" id="cd12277">
    <property type="entry name" value="RRM3_MEI2_EAR1_like"/>
    <property type="match status" value="1"/>
</dbReference>